<reference evidence="9 10" key="1">
    <citation type="submission" date="2019-12" db="EMBL/GenBank/DDBJ databases">
        <title>Defluviitalea raffinosedens, isolated from a biogas fermenter, genome sequencing and characterization.</title>
        <authorList>
            <person name="Rettenmaier R."/>
            <person name="Schneider M."/>
            <person name="Neuhaus K."/>
            <person name="Liebl W."/>
            <person name="Zverlov V."/>
        </authorList>
    </citation>
    <scope>NUCLEOTIDE SEQUENCE [LARGE SCALE GENOMIC DNA]</scope>
    <source>
        <strain evidence="9 10">249c-K6</strain>
    </source>
</reference>
<feature type="region of interest" description="Disordered" evidence="8">
    <location>
        <begin position="153"/>
        <end position="173"/>
    </location>
</feature>
<evidence type="ECO:0000256" key="3">
    <source>
        <dbReference type="ARBA" id="ARBA00022490"/>
    </source>
</evidence>
<accession>A0A7C8LLI7</accession>
<sequence>MMLTPLDIESQEFRKKPYGYSIEEVDKFLDDVIESYEKIYKENIELKDKISMLNESIQHYKALEQTLQNTLILAEKAAEDTKSAAYQKGEQIKREAEMKANQILEETQQEVFRINQEIERLKNQYSSLKIQMKQTLLAQLEILEQSVLYKEDEIPSHQQPKEEYDTVRDEDAI</sequence>
<dbReference type="NCBIfam" id="TIGR03544">
    <property type="entry name" value="DivI1A_domain"/>
    <property type="match status" value="1"/>
</dbReference>
<dbReference type="PANTHER" id="PTHR35794:SF2">
    <property type="entry name" value="CELL DIVISION PROTEIN DIVIVA"/>
    <property type="match status" value="1"/>
</dbReference>
<dbReference type="Gene3D" id="6.10.250.660">
    <property type="match status" value="1"/>
</dbReference>
<dbReference type="Proteomes" id="UP000483018">
    <property type="component" value="Unassembled WGS sequence"/>
</dbReference>
<evidence type="ECO:0000256" key="2">
    <source>
        <dbReference type="ARBA" id="ARBA00009008"/>
    </source>
</evidence>
<dbReference type="InterPro" id="IPR019933">
    <property type="entry name" value="DivIVA_domain"/>
</dbReference>
<keyword evidence="5 7" id="KW-0175">Coiled coil</keyword>
<dbReference type="Pfam" id="PF05103">
    <property type="entry name" value="DivIVA"/>
    <property type="match status" value="1"/>
</dbReference>
<comment type="similarity">
    <text evidence="2">Belongs to the DivIVA family.</text>
</comment>
<evidence type="ECO:0000256" key="8">
    <source>
        <dbReference type="SAM" id="MobiDB-lite"/>
    </source>
</evidence>
<evidence type="ECO:0000256" key="1">
    <source>
        <dbReference type="ARBA" id="ARBA00004496"/>
    </source>
</evidence>
<organism evidence="9 10">
    <name type="scientific">Defluviitalea raffinosedens</name>
    <dbReference type="NCBI Taxonomy" id="1450156"/>
    <lineage>
        <taxon>Bacteria</taxon>
        <taxon>Bacillati</taxon>
        <taxon>Bacillota</taxon>
        <taxon>Clostridia</taxon>
        <taxon>Lachnospirales</taxon>
        <taxon>Defluviitaleaceae</taxon>
        <taxon>Defluviitalea</taxon>
    </lineage>
</organism>
<name>A0A7C8LLI7_9FIRM</name>
<protein>
    <submittedName>
        <fullName evidence="9">DivIVA domain-containing protein</fullName>
    </submittedName>
</protein>
<evidence type="ECO:0000256" key="7">
    <source>
        <dbReference type="SAM" id="Coils"/>
    </source>
</evidence>
<comment type="subcellular location">
    <subcellularLocation>
        <location evidence="1">Cytoplasm</location>
    </subcellularLocation>
</comment>
<dbReference type="PANTHER" id="PTHR35794">
    <property type="entry name" value="CELL DIVISION PROTEIN DIVIVA"/>
    <property type="match status" value="1"/>
</dbReference>
<keyword evidence="4" id="KW-0132">Cell division</keyword>
<evidence type="ECO:0000256" key="4">
    <source>
        <dbReference type="ARBA" id="ARBA00022618"/>
    </source>
</evidence>
<evidence type="ECO:0000256" key="5">
    <source>
        <dbReference type="ARBA" id="ARBA00023054"/>
    </source>
</evidence>
<dbReference type="OrthoDB" id="9815492at2"/>
<evidence type="ECO:0000256" key="6">
    <source>
        <dbReference type="ARBA" id="ARBA00023306"/>
    </source>
</evidence>
<dbReference type="EMBL" id="WSLF01000001">
    <property type="protein sequence ID" value="KAE9637364.1"/>
    <property type="molecule type" value="Genomic_DNA"/>
</dbReference>
<dbReference type="InterPro" id="IPR007793">
    <property type="entry name" value="DivIVA_fam"/>
</dbReference>
<dbReference type="AlphaFoldDB" id="A0A7C8LLI7"/>
<gene>
    <name evidence="9" type="ORF">GND95_01600</name>
</gene>
<keyword evidence="6" id="KW-0131">Cell cycle</keyword>
<feature type="coiled-coil region" evidence="7">
    <location>
        <begin position="104"/>
        <end position="138"/>
    </location>
</feature>
<proteinExistence type="inferred from homology"/>
<dbReference type="GO" id="GO:0005737">
    <property type="term" value="C:cytoplasm"/>
    <property type="evidence" value="ECO:0007669"/>
    <property type="project" value="UniProtKB-SubCell"/>
</dbReference>
<dbReference type="GO" id="GO:0051301">
    <property type="term" value="P:cell division"/>
    <property type="evidence" value="ECO:0007669"/>
    <property type="project" value="UniProtKB-KW"/>
</dbReference>
<comment type="caution">
    <text evidence="9">The sequence shown here is derived from an EMBL/GenBank/DDBJ whole genome shotgun (WGS) entry which is preliminary data.</text>
</comment>
<keyword evidence="10" id="KW-1185">Reference proteome</keyword>
<evidence type="ECO:0000313" key="9">
    <source>
        <dbReference type="EMBL" id="KAE9637364.1"/>
    </source>
</evidence>
<evidence type="ECO:0000313" key="10">
    <source>
        <dbReference type="Proteomes" id="UP000483018"/>
    </source>
</evidence>
<keyword evidence="3" id="KW-0963">Cytoplasm</keyword>